<gene>
    <name evidence="1" type="ORF">WJL_0417</name>
</gene>
<comment type="caution">
    <text evidence="1">The sequence shown here is derived from an EMBL/GenBank/DDBJ whole genome shotgun (WGS) entry which is preliminary data.</text>
</comment>
<evidence type="ECO:0000313" key="1">
    <source>
        <dbReference type="EMBL" id="KPN43344.1"/>
    </source>
</evidence>
<proteinExistence type="predicted"/>
<evidence type="ECO:0000313" key="2">
    <source>
        <dbReference type="Proteomes" id="UP000050511"/>
    </source>
</evidence>
<dbReference type="Proteomes" id="UP000050511">
    <property type="component" value="Unassembled WGS sequence"/>
</dbReference>
<accession>A0A837P879</accession>
<name>A0A837P879_LACPN</name>
<dbReference type="EMBL" id="LKLZ01000003">
    <property type="protein sequence ID" value="KPN43344.1"/>
    <property type="molecule type" value="Genomic_DNA"/>
</dbReference>
<dbReference type="AlphaFoldDB" id="A0A837P879"/>
<reference evidence="1 2" key="1">
    <citation type="submission" date="2015-10" db="EMBL/GenBank/DDBJ databases">
        <title>Resequencing of Lactobacillus plantarum WJL strain genome.</title>
        <authorList>
            <person name="Martino M.E."/>
        </authorList>
    </citation>
    <scope>NUCLEOTIDE SEQUENCE [LARGE SCALE GENOMIC DNA]</scope>
    <source>
        <strain evidence="1 2">WJL</strain>
    </source>
</reference>
<organism evidence="1 2">
    <name type="scientific">Lactiplantibacillus plantarum WJL</name>
    <dbReference type="NCBI Taxonomy" id="1350466"/>
    <lineage>
        <taxon>Bacteria</taxon>
        <taxon>Bacillati</taxon>
        <taxon>Bacillota</taxon>
        <taxon>Bacilli</taxon>
        <taxon>Lactobacillales</taxon>
        <taxon>Lactobacillaceae</taxon>
        <taxon>Lactiplantibacillus</taxon>
    </lineage>
</organism>
<dbReference type="RefSeq" id="WP_022638282.1">
    <property type="nucleotide sequence ID" value="NZ_AUTE01000016.1"/>
</dbReference>
<protein>
    <submittedName>
        <fullName evidence="1">Prophage Lp3 protein 4</fullName>
    </submittedName>
</protein>
<sequence>MQTELPKQMNYKQALRFFNIGSYNTLYSYIRKGLKVTQVGSVKRIDQDDANEFLEAHKI</sequence>